<dbReference type="GO" id="GO:0020037">
    <property type="term" value="F:heme binding"/>
    <property type="evidence" value="ECO:0007669"/>
    <property type="project" value="InterPro"/>
</dbReference>
<dbReference type="STRING" id="694270.A0A395RMH4"/>
<evidence type="ECO:0000313" key="1">
    <source>
        <dbReference type="EMBL" id="RGP61326.1"/>
    </source>
</evidence>
<dbReference type="EMBL" id="PXOG01000315">
    <property type="protein sequence ID" value="RGP61326.1"/>
    <property type="molecule type" value="Genomic_DNA"/>
</dbReference>
<name>A0A395RMH4_9HYPO</name>
<accession>A0A395RMH4</accession>
<dbReference type="Proteomes" id="UP000266234">
    <property type="component" value="Unassembled WGS sequence"/>
</dbReference>
<organism evidence="1 2">
    <name type="scientific">Fusarium longipes</name>
    <dbReference type="NCBI Taxonomy" id="694270"/>
    <lineage>
        <taxon>Eukaryota</taxon>
        <taxon>Fungi</taxon>
        <taxon>Dikarya</taxon>
        <taxon>Ascomycota</taxon>
        <taxon>Pezizomycotina</taxon>
        <taxon>Sordariomycetes</taxon>
        <taxon>Hypocreomycetidae</taxon>
        <taxon>Hypocreales</taxon>
        <taxon>Nectriaceae</taxon>
        <taxon>Fusarium</taxon>
    </lineage>
</organism>
<dbReference type="GO" id="GO:0016705">
    <property type="term" value="F:oxidoreductase activity, acting on paired donors, with incorporation or reduction of molecular oxygen"/>
    <property type="evidence" value="ECO:0007669"/>
    <property type="project" value="InterPro"/>
</dbReference>
<dbReference type="GO" id="GO:0004497">
    <property type="term" value="F:monooxygenase activity"/>
    <property type="evidence" value="ECO:0007669"/>
    <property type="project" value="InterPro"/>
</dbReference>
<dbReference type="InterPro" id="IPR053007">
    <property type="entry name" value="CYP450_monoxygenase_sec-met"/>
</dbReference>
<comment type="caution">
    <text evidence="1">The sequence shown here is derived from an EMBL/GenBank/DDBJ whole genome shotgun (WGS) entry which is preliminary data.</text>
</comment>
<gene>
    <name evidence="1" type="ORF">FLONG3_10560</name>
</gene>
<dbReference type="OrthoDB" id="1470350at2759"/>
<reference evidence="1 2" key="1">
    <citation type="journal article" date="2018" name="PLoS Pathog.">
        <title>Evolution of structural diversity of trichothecenes, a family of toxins produced by plant pathogenic and entomopathogenic fungi.</title>
        <authorList>
            <person name="Proctor R.H."/>
            <person name="McCormick S.P."/>
            <person name="Kim H.S."/>
            <person name="Cardoza R.E."/>
            <person name="Stanley A.M."/>
            <person name="Lindo L."/>
            <person name="Kelly A."/>
            <person name="Brown D.W."/>
            <person name="Lee T."/>
            <person name="Vaughan M.M."/>
            <person name="Alexander N.J."/>
            <person name="Busman M."/>
            <person name="Gutierrez S."/>
        </authorList>
    </citation>
    <scope>NUCLEOTIDE SEQUENCE [LARGE SCALE GENOMIC DNA]</scope>
    <source>
        <strain evidence="1 2">NRRL 20695</strain>
    </source>
</reference>
<sequence length="329" mass="36716">MLFDDVSVSSTWLAVAFASLVFILGRYASPNVDENEPPLVKPRIPFIGHIISMFRDGSNLYVNLFKDRAEPIATLPMLNGKLYVINSPDLIHSALRNNEISFGPFILETSKAMWGLSDNAMASISVEANLKGGMQLIHSTLGGESLHKLNVNSLSRFMTYLNRIRPDETHVVDDTYIWLRDMLTDASATALFGAKNPITVDKMNLVWDFDKQAMLVAAGLPRFMTKAAINARLKMNDLLLSYYKSGGDREKGVSEIIKQRVPYLRKTNFTDDDLAHMELMITIQSIKCWNRKKYLFAAMPSLEVTLLAGSAMPLALRVTTSAPTTIGYI</sequence>
<keyword evidence="2" id="KW-1185">Reference proteome</keyword>
<dbReference type="Gene3D" id="1.10.630.10">
    <property type="entry name" value="Cytochrome P450"/>
    <property type="match status" value="1"/>
</dbReference>
<dbReference type="PANTHER" id="PTHR47582:SF1">
    <property type="entry name" value="P450, PUTATIVE (EUROFUNG)-RELATED"/>
    <property type="match status" value="1"/>
</dbReference>
<dbReference type="InterPro" id="IPR036396">
    <property type="entry name" value="Cyt_P450_sf"/>
</dbReference>
<evidence type="ECO:0000313" key="2">
    <source>
        <dbReference type="Proteomes" id="UP000266234"/>
    </source>
</evidence>
<protein>
    <submittedName>
        <fullName evidence="1">7-alpha-hydroxycholest-4-en-3-one 12-alpha-hydroxylase</fullName>
    </submittedName>
</protein>
<dbReference type="AlphaFoldDB" id="A0A395RMH4"/>
<dbReference type="PANTHER" id="PTHR47582">
    <property type="entry name" value="P450, PUTATIVE (EUROFUNG)-RELATED"/>
    <property type="match status" value="1"/>
</dbReference>
<dbReference type="GO" id="GO:0005506">
    <property type="term" value="F:iron ion binding"/>
    <property type="evidence" value="ECO:0007669"/>
    <property type="project" value="InterPro"/>
</dbReference>
<proteinExistence type="predicted"/>
<dbReference type="SUPFAM" id="SSF48264">
    <property type="entry name" value="Cytochrome P450"/>
    <property type="match status" value="1"/>
</dbReference>